<dbReference type="OrthoDB" id="7275155at2"/>
<comment type="caution">
    <text evidence="3">The sequence shown here is derived from an EMBL/GenBank/DDBJ whole genome shotgun (WGS) entry which is preliminary data.</text>
</comment>
<feature type="compositionally biased region" description="Basic and acidic residues" evidence="1">
    <location>
        <begin position="70"/>
        <end position="83"/>
    </location>
</feature>
<organism evidence="3 4">
    <name type="scientific">Acidomonas methanolica NBRC 104435</name>
    <dbReference type="NCBI Taxonomy" id="1231351"/>
    <lineage>
        <taxon>Bacteria</taxon>
        <taxon>Pseudomonadati</taxon>
        <taxon>Pseudomonadota</taxon>
        <taxon>Alphaproteobacteria</taxon>
        <taxon>Acetobacterales</taxon>
        <taxon>Acetobacteraceae</taxon>
        <taxon>Acidomonas</taxon>
    </lineage>
</organism>
<keyword evidence="2" id="KW-0732">Signal</keyword>
<evidence type="ECO:0000313" key="4">
    <source>
        <dbReference type="Proteomes" id="UP000019760"/>
    </source>
</evidence>
<dbReference type="RefSeq" id="WP_042056300.1">
    <property type="nucleotide sequence ID" value="NZ_BAND01000013.1"/>
</dbReference>
<evidence type="ECO:0000256" key="1">
    <source>
        <dbReference type="SAM" id="MobiDB-lite"/>
    </source>
</evidence>
<dbReference type="EMBL" id="BAND01000013">
    <property type="protein sequence ID" value="GAJ28072.1"/>
    <property type="molecule type" value="Genomic_DNA"/>
</dbReference>
<keyword evidence="4" id="KW-1185">Reference proteome</keyword>
<proteinExistence type="predicted"/>
<gene>
    <name evidence="3" type="ORF">Amme_013_036</name>
</gene>
<feature type="chain" id="PRO_5030001271" evidence="2">
    <location>
        <begin position="24"/>
        <end position="123"/>
    </location>
</feature>
<feature type="compositionally biased region" description="Polar residues" evidence="1">
    <location>
        <begin position="91"/>
        <end position="117"/>
    </location>
</feature>
<dbReference type="AlphaFoldDB" id="A0A023D1P9"/>
<sequence>MATLRLPLLLSLAALGLPGMALAQAQTSSPQPPQGAASKPGLEYRGNGEQVTAHGRHSLPPGYQEAPNVDFKHGPDPDHEANIQRDPITGTDLTQFGSAYQSASPVQTGTLGDTNGNGWIAPH</sequence>
<evidence type="ECO:0000256" key="2">
    <source>
        <dbReference type="SAM" id="SignalP"/>
    </source>
</evidence>
<name>A0A023D1P9_ACIMT</name>
<reference evidence="3 4" key="2">
    <citation type="journal article" date="2014" name="FEMS Microbiol. Lett.">
        <title>Draft genomic DNA sequence of the facultatively methylotrophic bacterium Acidomonas methanolica type strain MB58.</title>
        <authorList>
            <person name="Higashiura N."/>
            <person name="Hadano H."/>
            <person name="Hirakawa H."/>
            <person name="Matsutani M."/>
            <person name="Takabe S."/>
            <person name="Matsushita K."/>
            <person name="Azuma Y."/>
        </authorList>
    </citation>
    <scope>NUCLEOTIDE SEQUENCE [LARGE SCALE GENOMIC DNA]</scope>
    <source>
        <strain evidence="3 4">MB58</strain>
    </source>
</reference>
<accession>A0A023D1P9</accession>
<protein>
    <submittedName>
        <fullName evidence="3">Uncharacterized protein</fullName>
    </submittedName>
</protein>
<reference evidence="4" key="1">
    <citation type="journal article" date="2014" name="FEMS Microbiol. Lett.">
        <title>Draft Genomic DNA Sequence of the Facultatively Methylotrophic Bacterium Acidomonas methanolica type strain MB58.</title>
        <authorList>
            <person name="Higashiura N."/>
            <person name="Hadano H."/>
            <person name="Hirakawa H."/>
            <person name="Matsutani M."/>
            <person name="Takabe S."/>
            <person name="Matsushita K."/>
            <person name="Azuma Y."/>
        </authorList>
    </citation>
    <scope>NUCLEOTIDE SEQUENCE [LARGE SCALE GENOMIC DNA]</scope>
    <source>
        <strain evidence="4">MB58</strain>
    </source>
</reference>
<dbReference type="Proteomes" id="UP000019760">
    <property type="component" value="Unassembled WGS sequence"/>
</dbReference>
<feature type="compositionally biased region" description="Low complexity" evidence="1">
    <location>
        <begin position="24"/>
        <end position="40"/>
    </location>
</feature>
<feature type="signal peptide" evidence="2">
    <location>
        <begin position="1"/>
        <end position="23"/>
    </location>
</feature>
<feature type="region of interest" description="Disordered" evidence="1">
    <location>
        <begin position="24"/>
        <end position="123"/>
    </location>
</feature>
<evidence type="ECO:0000313" key="3">
    <source>
        <dbReference type="EMBL" id="GAJ28072.1"/>
    </source>
</evidence>